<dbReference type="GO" id="GO:0004812">
    <property type="term" value="F:aminoacyl-tRNA ligase activity"/>
    <property type="evidence" value="ECO:0007669"/>
    <property type="project" value="UniProtKB-KW"/>
</dbReference>
<dbReference type="STRING" id="1122973.GCA_000379925_00876"/>
<evidence type="ECO:0000313" key="1">
    <source>
        <dbReference type="EMBL" id="TFH95978.1"/>
    </source>
</evidence>
<name>A0A4Y8WQX3_9PORP</name>
<dbReference type="Proteomes" id="UP000297225">
    <property type="component" value="Unassembled WGS sequence"/>
</dbReference>
<dbReference type="SUPFAM" id="SSF52540">
    <property type="entry name" value="P-loop containing nucleoside triphosphate hydrolases"/>
    <property type="match status" value="1"/>
</dbReference>
<keyword evidence="1" id="KW-0436">Ligase</keyword>
<dbReference type="SUPFAM" id="SSF55186">
    <property type="entry name" value="ThrRS/AlaRS common domain"/>
    <property type="match status" value="1"/>
</dbReference>
<dbReference type="AlphaFoldDB" id="A0A4Y8WQX3"/>
<dbReference type="GeneID" id="66797526"/>
<organism evidence="1 2">
    <name type="scientific">Porphyromonas levii</name>
    <dbReference type="NCBI Taxonomy" id="28114"/>
    <lineage>
        <taxon>Bacteria</taxon>
        <taxon>Pseudomonadati</taxon>
        <taxon>Bacteroidota</taxon>
        <taxon>Bacteroidia</taxon>
        <taxon>Bacteroidales</taxon>
        <taxon>Porphyromonadaceae</taxon>
        <taxon>Porphyromonas</taxon>
    </lineage>
</organism>
<dbReference type="Gene3D" id="3.30.980.10">
    <property type="entry name" value="Threonyl-trna Synthetase, Chain A, domain 2"/>
    <property type="match status" value="1"/>
</dbReference>
<reference evidence="1 2" key="1">
    <citation type="submission" date="2019-03" db="EMBL/GenBank/DDBJ databases">
        <title>Porphyromonas levii Isolated from the Uterus of Dairy Cows.</title>
        <authorList>
            <person name="Francis A.M."/>
        </authorList>
    </citation>
    <scope>NUCLEOTIDE SEQUENCE [LARGE SCALE GENOMIC DNA]</scope>
    <source>
        <strain evidence="1 2">AF5678</strain>
    </source>
</reference>
<gene>
    <name evidence="1" type="ORF">E4P47_03325</name>
</gene>
<protein>
    <submittedName>
        <fullName evidence="1">Alanine-tRNA synthetase second additional domain-containing protein</fullName>
    </submittedName>
</protein>
<dbReference type="GO" id="GO:0000166">
    <property type="term" value="F:nucleotide binding"/>
    <property type="evidence" value="ECO:0007669"/>
    <property type="project" value="InterPro"/>
</dbReference>
<dbReference type="InterPro" id="IPR018163">
    <property type="entry name" value="Thr/Ala-tRNA-synth_IIc_edit"/>
</dbReference>
<dbReference type="RefSeq" id="WP_018358129.1">
    <property type="nucleotide sequence ID" value="NZ_CP197400.1"/>
</dbReference>
<dbReference type="OrthoDB" id="9789120at2"/>
<accession>A0A4Y8WQX3</accession>
<dbReference type="InterPro" id="IPR027417">
    <property type="entry name" value="P-loop_NTPase"/>
</dbReference>
<keyword evidence="2" id="KW-1185">Reference proteome</keyword>
<dbReference type="EMBL" id="SPNC01000032">
    <property type="protein sequence ID" value="TFH95978.1"/>
    <property type="molecule type" value="Genomic_DNA"/>
</dbReference>
<evidence type="ECO:0000313" key="2">
    <source>
        <dbReference type="Proteomes" id="UP000297225"/>
    </source>
</evidence>
<keyword evidence="1" id="KW-0030">Aminoacyl-tRNA synthetase</keyword>
<comment type="caution">
    <text evidence="1">The sequence shown here is derived from an EMBL/GenBank/DDBJ whole genome shotgun (WGS) entry which is preliminary data.</text>
</comment>
<sequence>MHSQIGAKPKRFQELWVSTQYYAPRGKERLLSLGEQLAHQHLSFTDRLIGFIGDAGSGKSSLIKGIFPGLELANDDDLLDPRKIMQVRQGMDNLREASTYHIDMRFQSAFTQMYEIVDFVQEALEKGKRVVVEHFNLLNQALGRNADLLFAIGEEIIVTRPSIFGPQPQTLYDIVHESLRYRKMAHSAEEVTAYALEGLFGIDMSEYYSADVPKGFVLKFNDNPQLNKEDLDKLERRIQELILEDIPIDYFDDHHIKIGDEIKPCDGPRIHVRSTGMIENFSLHKELIYDKRYDAYCLVGLLDSDPRNHELLHNRNSFYFIKKMYDI</sequence>
<proteinExistence type="predicted"/>